<dbReference type="InterPro" id="IPR028053">
    <property type="entry name" value="Membr_insert_YidC_N"/>
</dbReference>
<evidence type="ECO:0000256" key="13">
    <source>
        <dbReference type="HAMAP-Rule" id="MF_01810"/>
    </source>
</evidence>
<feature type="domain" description="Membrane insertase YidC/Oxa/ALB C-terminal" evidence="14">
    <location>
        <begin position="371"/>
        <end position="549"/>
    </location>
</feature>
<dbReference type="HAMAP" id="MF_01810">
    <property type="entry name" value="YidC_type1"/>
    <property type="match status" value="1"/>
</dbReference>
<dbReference type="Proteomes" id="UP001178148">
    <property type="component" value="Unassembled WGS sequence"/>
</dbReference>
<dbReference type="InterPro" id="IPR028055">
    <property type="entry name" value="YidC/Oxa/ALB_C"/>
</dbReference>
<evidence type="ECO:0000256" key="9">
    <source>
        <dbReference type="ARBA" id="ARBA00023136"/>
    </source>
</evidence>
<evidence type="ECO:0000256" key="5">
    <source>
        <dbReference type="ARBA" id="ARBA00022475"/>
    </source>
</evidence>
<dbReference type="NCBIfam" id="TIGR03592">
    <property type="entry name" value="yidC_oxa1_cterm"/>
    <property type="match status" value="1"/>
</dbReference>
<evidence type="ECO:0000256" key="4">
    <source>
        <dbReference type="ARBA" id="ARBA00022448"/>
    </source>
</evidence>
<keyword evidence="10 13" id="KW-0143">Chaperone</keyword>
<dbReference type="PANTHER" id="PTHR12428">
    <property type="entry name" value="OXA1"/>
    <property type="match status" value="1"/>
</dbReference>
<comment type="function">
    <text evidence="13">Required for the insertion and/or proper folding and/or complex formation of integral membrane proteins into the membrane. Involved in integration of membrane proteins that insert both dependently and independently of the Sec translocase complex, as well as at least some lipoproteins. Aids folding of multispanning membrane proteins.</text>
</comment>
<dbReference type="InterPro" id="IPR047196">
    <property type="entry name" value="YidC_ALB_C"/>
</dbReference>
<dbReference type="PANTHER" id="PTHR12428:SF65">
    <property type="entry name" value="CYTOCHROME C OXIDASE ASSEMBLY PROTEIN COX18, MITOCHONDRIAL"/>
    <property type="match status" value="1"/>
</dbReference>
<dbReference type="PRINTS" id="PR00701">
    <property type="entry name" value="60KDINNERMP"/>
</dbReference>
<dbReference type="EMBL" id="JASXSV010000002">
    <property type="protein sequence ID" value="MDP0587974.1"/>
    <property type="molecule type" value="Genomic_DNA"/>
</dbReference>
<evidence type="ECO:0000259" key="14">
    <source>
        <dbReference type="Pfam" id="PF02096"/>
    </source>
</evidence>
<dbReference type="NCBIfam" id="NF002352">
    <property type="entry name" value="PRK01318.1-3"/>
    <property type="match status" value="1"/>
</dbReference>
<keyword evidence="5 13" id="KW-1003">Cell membrane</keyword>
<dbReference type="NCBIfam" id="TIGR03593">
    <property type="entry name" value="yidC_nterm"/>
    <property type="match status" value="1"/>
</dbReference>
<dbReference type="InterPro" id="IPR019998">
    <property type="entry name" value="Membr_insert_YidC"/>
</dbReference>
<feature type="transmembrane region" description="Helical" evidence="13">
    <location>
        <begin position="345"/>
        <end position="365"/>
    </location>
</feature>
<dbReference type="Pfam" id="PF02096">
    <property type="entry name" value="60KD_IMP"/>
    <property type="match status" value="1"/>
</dbReference>
<keyword evidence="7 13" id="KW-0653">Protein transport</keyword>
<evidence type="ECO:0000256" key="7">
    <source>
        <dbReference type="ARBA" id="ARBA00022927"/>
    </source>
</evidence>
<evidence type="ECO:0000256" key="6">
    <source>
        <dbReference type="ARBA" id="ARBA00022692"/>
    </source>
</evidence>
<evidence type="ECO:0000256" key="12">
    <source>
        <dbReference type="ARBA" id="ARBA00033342"/>
    </source>
</evidence>
<evidence type="ECO:0000313" key="16">
    <source>
        <dbReference type="EMBL" id="MDP0587974.1"/>
    </source>
</evidence>
<keyword evidence="4 13" id="KW-0813">Transport</keyword>
<feature type="domain" description="Membrane insertase YidC N-terminal" evidence="15">
    <location>
        <begin position="74"/>
        <end position="359"/>
    </location>
</feature>
<comment type="similarity">
    <text evidence="2 13">Belongs to the OXA1/ALB3/YidC family. Type 1 subfamily.</text>
</comment>
<dbReference type="GO" id="GO:0032977">
    <property type="term" value="F:membrane insertase activity"/>
    <property type="evidence" value="ECO:0007669"/>
    <property type="project" value="InterPro"/>
</dbReference>
<comment type="subcellular location">
    <subcellularLocation>
        <location evidence="1">Cell inner membrane</location>
        <topology evidence="1">Multi-pass membrane protein</topology>
    </subcellularLocation>
    <subcellularLocation>
        <location evidence="13">Cell membrane</location>
        <topology evidence="13">Multi-pass membrane protein</topology>
    </subcellularLocation>
</comment>
<evidence type="ECO:0000256" key="11">
    <source>
        <dbReference type="ARBA" id="ARBA00033245"/>
    </source>
</evidence>
<evidence type="ECO:0000259" key="15">
    <source>
        <dbReference type="Pfam" id="PF14849"/>
    </source>
</evidence>
<dbReference type="PRINTS" id="PR01900">
    <property type="entry name" value="YIDCPROTEIN"/>
</dbReference>
<dbReference type="GO" id="GO:0051205">
    <property type="term" value="P:protein insertion into membrane"/>
    <property type="evidence" value="ECO:0007669"/>
    <property type="project" value="TreeGrafter"/>
</dbReference>
<keyword evidence="17" id="KW-1185">Reference proteome</keyword>
<accession>A0AA90NPC1</accession>
<dbReference type="AlphaFoldDB" id="A0AA90NPC1"/>
<keyword evidence="8 13" id="KW-1133">Transmembrane helix</keyword>
<feature type="transmembrane region" description="Helical" evidence="13">
    <location>
        <begin position="371"/>
        <end position="392"/>
    </location>
</feature>
<feature type="transmembrane region" description="Helical" evidence="13">
    <location>
        <begin position="478"/>
        <end position="498"/>
    </location>
</feature>
<dbReference type="GO" id="GO:0015031">
    <property type="term" value="P:protein transport"/>
    <property type="evidence" value="ECO:0007669"/>
    <property type="project" value="UniProtKB-KW"/>
</dbReference>
<evidence type="ECO:0000256" key="2">
    <source>
        <dbReference type="ARBA" id="ARBA00010527"/>
    </source>
</evidence>
<dbReference type="Gene3D" id="2.70.98.90">
    <property type="match status" value="1"/>
</dbReference>
<dbReference type="GO" id="GO:0005886">
    <property type="term" value="C:plasma membrane"/>
    <property type="evidence" value="ECO:0007669"/>
    <property type="project" value="UniProtKB-SubCell"/>
</dbReference>
<evidence type="ECO:0000256" key="8">
    <source>
        <dbReference type="ARBA" id="ARBA00022989"/>
    </source>
</evidence>
<dbReference type="CDD" id="cd19961">
    <property type="entry name" value="EcYidC-like_peri"/>
    <property type="match status" value="1"/>
</dbReference>
<dbReference type="InterPro" id="IPR038221">
    <property type="entry name" value="YidC_periplasmic_sf"/>
</dbReference>
<evidence type="ECO:0000313" key="17">
    <source>
        <dbReference type="Proteomes" id="UP001178148"/>
    </source>
</evidence>
<comment type="caution">
    <text evidence="16">The sequence shown here is derived from an EMBL/GenBank/DDBJ whole genome shotgun (WGS) entry which is preliminary data.</text>
</comment>
<comment type="subunit">
    <text evidence="13">Interacts with the Sec translocase complex via SecD. Specifically interacts with transmembrane segments of nascent integral membrane proteins during membrane integration.</text>
</comment>
<keyword evidence="6 13" id="KW-0812">Transmembrane</keyword>
<sequence length="567" mass="64496">MDLQRILLIAALVVVGVFTLRQWNDDYSQIRPTGDTMVSPISSNQSGSDIPVIKTDRDSLKNNFVSEPSTEFVGIKTDTFEVKIDPAGGDIVALALPDYLAWLPKEGEKSQPFQLMQNNPGCSGEQTCVYTAQSALVRTDGPNSNNQRAVYKVEQKYFELAEDQNKLTVNFKLDDGNVEIVKRYTFERGSYEIRIDYLITNYSKSIWRDQFYAQLKRDGSEDPSKMNSNAPMNTYLGAAVRSQEKTYHKLPFDDFKKNKFDEQVTGGYAAILQHYFIGAWIPSSSQPHSYYTNLSNDGKYYFVGFYNDTLVVNSGETVSTGATLYAGPKLLENIKPLAEGLELTVDYGILWFLAYPLFILLHWIQSIVGNWGWSIILLTVLVKAVFYPLNATSFRSMAKMRKLGPKMQLLKEQHKDDRQKMSQAMMELYKKEKVNPMGGCLPIIVQMPVFISLYWVLLESVELRHAPWLGWIQDLAQMDPYFILPLIMGGSMFAQQLLNPTPPDPIQAKVMKFMPVIFTFFFLWFPSGLVLYWVTNNVLSFTQQYIITRNIERDDAGGGSVKKILPS</sequence>
<evidence type="ECO:0000256" key="10">
    <source>
        <dbReference type="ARBA" id="ARBA00023186"/>
    </source>
</evidence>
<dbReference type="Pfam" id="PF14849">
    <property type="entry name" value="YidC_periplas"/>
    <property type="match status" value="1"/>
</dbReference>
<gene>
    <name evidence="13 16" type="primary">yidC</name>
    <name evidence="16" type="ORF">QS748_01695</name>
</gene>
<keyword evidence="9 13" id="KW-0472">Membrane</keyword>
<feature type="transmembrane region" description="Helical" evidence="13">
    <location>
        <begin position="510"/>
        <end position="534"/>
    </location>
</feature>
<name>A0AA90NPC1_9GAMM</name>
<proteinExistence type="inferred from homology"/>
<dbReference type="InterPro" id="IPR001708">
    <property type="entry name" value="YidC/ALB3/OXA1/COX18"/>
</dbReference>
<evidence type="ECO:0000256" key="3">
    <source>
        <dbReference type="ARBA" id="ARBA00015325"/>
    </source>
</evidence>
<reference evidence="16 17" key="1">
    <citation type="journal article" date="2023" name="bioRxiv">
        <title>An intranuclear bacterial parasite of deep-sea mussels expresses apoptosis inhibitors acquired from its host.</title>
        <authorList>
            <person name="Gonzalez Porras M.A."/>
            <person name="Assie A."/>
            <person name="Tietjen M."/>
            <person name="Violette M."/>
            <person name="Kleiner M."/>
            <person name="Gruber-Vodicka H."/>
            <person name="Dubilier N."/>
            <person name="Leisch N."/>
        </authorList>
    </citation>
    <scope>NUCLEOTIDE SEQUENCE [LARGE SCALE GENOMIC DNA]</scope>
    <source>
        <strain evidence="16">IAP13</strain>
    </source>
</reference>
<organism evidence="16 17">
    <name type="scientific">Candidatus Endonucleibacter bathymodioli</name>
    <dbReference type="NCBI Taxonomy" id="539814"/>
    <lineage>
        <taxon>Bacteria</taxon>
        <taxon>Pseudomonadati</taxon>
        <taxon>Pseudomonadota</taxon>
        <taxon>Gammaproteobacteria</taxon>
        <taxon>Oceanospirillales</taxon>
        <taxon>Endozoicomonadaceae</taxon>
        <taxon>Candidatus Endonucleibacter</taxon>
    </lineage>
</organism>
<dbReference type="CDD" id="cd20070">
    <property type="entry name" value="5TM_YidC_Alb3"/>
    <property type="match status" value="1"/>
</dbReference>
<feature type="transmembrane region" description="Helical" evidence="13">
    <location>
        <begin position="439"/>
        <end position="458"/>
    </location>
</feature>
<protein>
    <recommendedName>
        <fullName evidence="3 13">Membrane protein insertase YidC</fullName>
    </recommendedName>
    <alternativeName>
        <fullName evidence="12 13">Foldase YidC</fullName>
    </alternativeName>
    <alternativeName>
        <fullName evidence="11 13">Membrane integrase YidC</fullName>
    </alternativeName>
    <alternativeName>
        <fullName evidence="13">Membrane protein YidC</fullName>
    </alternativeName>
</protein>
<evidence type="ECO:0000256" key="1">
    <source>
        <dbReference type="ARBA" id="ARBA00004429"/>
    </source>
</evidence>